<feature type="compositionally biased region" description="Polar residues" evidence="1">
    <location>
        <begin position="440"/>
        <end position="449"/>
    </location>
</feature>
<dbReference type="EMBL" id="CP043538">
    <property type="protein sequence ID" value="QGY02364.1"/>
    <property type="molecule type" value="Genomic_DNA"/>
</dbReference>
<reference evidence="2 3" key="1">
    <citation type="journal article" date="2012" name="Genet. Mol. Biol.">
        <title>Analysis of 16S rRNA and mxaF genes revealing insights into Methylobacterium niche-specific plant association.</title>
        <authorList>
            <person name="Dourado M.N."/>
            <person name="Andreote F.D."/>
            <person name="Dini-Andreote F."/>
            <person name="Conti R."/>
            <person name="Araujo J.M."/>
            <person name="Araujo W.L."/>
        </authorList>
    </citation>
    <scope>NUCLEOTIDE SEQUENCE [LARGE SCALE GENOMIC DNA]</scope>
    <source>
        <strain evidence="2 3">SR1.6/6</strain>
    </source>
</reference>
<evidence type="ECO:0000256" key="1">
    <source>
        <dbReference type="SAM" id="MobiDB-lite"/>
    </source>
</evidence>
<protein>
    <submittedName>
        <fullName evidence="2">Phage portal protein</fullName>
    </submittedName>
</protein>
<dbReference type="OrthoDB" id="7592047at2"/>
<dbReference type="RefSeq" id="WP_010683127.1">
    <property type="nucleotide sequence ID" value="NZ_CP043538.1"/>
</dbReference>
<dbReference type="InterPro" id="IPR006944">
    <property type="entry name" value="Phage/GTA_portal"/>
</dbReference>
<dbReference type="KEGG" id="mmes:MMSR116_11125"/>
<evidence type="ECO:0000313" key="2">
    <source>
        <dbReference type="EMBL" id="QGY02364.1"/>
    </source>
</evidence>
<organism evidence="2 3">
    <name type="scientific">Methylobacterium mesophilicum SR1.6/6</name>
    <dbReference type="NCBI Taxonomy" id="908290"/>
    <lineage>
        <taxon>Bacteria</taxon>
        <taxon>Pseudomonadati</taxon>
        <taxon>Pseudomonadota</taxon>
        <taxon>Alphaproteobacteria</taxon>
        <taxon>Hyphomicrobiales</taxon>
        <taxon>Methylobacteriaceae</taxon>
        <taxon>Methylobacterium</taxon>
    </lineage>
</organism>
<dbReference type="InterPro" id="IPR006427">
    <property type="entry name" value="Portal_HK97"/>
</dbReference>
<dbReference type="NCBIfam" id="TIGR01537">
    <property type="entry name" value="portal_HK97"/>
    <property type="match status" value="1"/>
</dbReference>
<dbReference type="AlphaFoldDB" id="A0A6B9FMG9"/>
<gene>
    <name evidence="2" type="ORF">MMSR116_11125</name>
</gene>
<dbReference type="Proteomes" id="UP000012488">
    <property type="component" value="Chromosome"/>
</dbReference>
<feature type="region of interest" description="Disordered" evidence="1">
    <location>
        <begin position="438"/>
        <end position="464"/>
    </location>
</feature>
<sequence>MAETEAEMWQRSGMTAQDLATVSGPVRADSAEGWDEIGWSDVSDLLGLGTRGGRYFYGRDAVGIALAIQCADVKARDLSKAEMLLWRRAGRGWTMVDADQHWFAMLLMTRPNEWHTWSEFWRMMGLHLELAQNAYAYKDIATDGTVRQLIPIQPARCRARISTGGKLFYEISAGTMFEEAQLGDAYMVVPADRIVHLRGRLWDGLYGLSNLALGSPIFDLVSAIAEFQANIFGNDGKQPIVFETDTAFDTGEKSDAAFRRLKQQLSDRVRKATANGDPILLEAGLKAKTIAINAQQAESKDSFNQQIMRVCGLMNCPPHKIFALEAVAYNNMAAMNRQYYSDCLHPMSHGIQESFRLSLLPRAEWPKYTPQFDQVALMATDLEALSKLVDMAAKNGLGTFDELREVLPFRWNPLKAGGDQRMVPVNMSLIDADGRVIQAGTGQNPTQPGAGQGESPDNNAGKGAALRLAYDATGAA</sequence>
<evidence type="ECO:0000313" key="3">
    <source>
        <dbReference type="Proteomes" id="UP000012488"/>
    </source>
</evidence>
<reference evidence="2 3" key="2">
    <citation type="journal article" date="2013" name="Genome Announc.">
        <title>Draft Genome Sequence of Methylobacterium mesophilicum Strain SR1.6/6, Isolated from Citrus sinensis.</title>
        <authorList>
            <person name="Marinho Almeida D."/>
            <person name="Dini-Andreote F."/>
            <person name="Camargo Neves A.A."/>
            <person name="Juca Ramos R.T."/>
            <person name="Andreote F.D."/>
            <person name="Carneiro A.R."/>
            <person name="Oliveira de Souza Lima A."/>
            <person name="Caracciolo Gomes de Sa P.H."/>
            <person name="Ribeiro Barbosa M.S."/>
            <person name="Araujo W.L."/>
            <person name="Silva A."/>
        </authorList>
    </citation>
    <scope>NUCLEOTIDE SEQUENCE [LARGE SCALE GENOMIC DNA]</scope>
    <source>
        <strain evidence="2 3">SR1.6/6</strain>
    </source>
</reference>
<dbReference type="Pfam" id="PF04860">
    <property type="entry name" value="Phage_portal"/>
    <property type="match status" value="1"/>
</dbReference>
<proteinExistence type="predicted"/>
<name>A0A6B9FMG9_9HYPH</name>
<accession>A0A6B9FMG9</accession>